<proteinExistence type="predicted"/>
<accession>A0ABS9U8F0</accession>
<keyword evidence="1" id="KW-0175">Coiled coil</keyword>
<feature type="chain" id="PRO_5046195152" evidence="2">
    <location>
        <begin position="31"/>
        <end position="277"/>
    </location>
</feature>
<dbReference type="Pfam" id="PF07833">
    <property type="entry name" value="Cu_amine_oxidN1"/>
    <property type="match status" value="1"/>
</dbReference>
<dbReference type="InterPro" id="IPR036582">
    <property type="entry name" value="Mao_N_sf"/>
</dbReference>
<organism evidence="4 5">
    <name type="scientific">Solibacillus palustris</name>
    <dbReference type="NCBI Taxonomy" id="2908203"/>
    <lineage>
        <taxon>Bacteria</taxon>
        <taxon>Bacillati</taxon>
        <taxon>Bacillota</taxon>
        <taxon>Bacilli</taxon>
        <taxon>Bacillales</taxon>
        <taxon>Caryophanaceae</taxon>
        <taxon>Solibacillus</taxon>
    </lineage>
</organism>
<dbReference type="SUPFAM" id="SSF55383">
    <property type="entry name" value="Copper amine oxidase, domain N"/>
    <property type="match status" value="1"/>
</dbReference>
<sequence>MDKKMFGKVRKGIASTIVASLLIFSQTAVSEAAVVSKKVETSPQIKILNNNVQVSGNVGPIVIDGTTYLPVRSLSNVLNKNVRWDGPTKSIFITDTVDPNESKNEIYNLEKFIKTQEAKITDFESSIKSKDTKITELENSSKSKDAKILELENAIKAKDARIAELEKKSSTSLKDLQNQLNKDYDDWSDLAFDITLKGDKDDIDVEIEIDLGKNSYYKEWNALSDSTVKKFITYIVEDIWDEYEDAEITGEVIDIDEDDTLVTFSGKDEKLEKFKRY</sequence>
<dbReference type="Proteomes" id="UP001316087">
    <property type="component" value="Unassembled WGS sequence"/>
</dbReference>
<evidence type="ECO:0000256" key="2">
    <source>
        <dbReference type="SAM" id="SignalP"/>
    </source>
</evidence>
<evidence type="ECO:0000259" key="3">
    <source>
        <dbReference type="Pfam" id="PF07833"/>
    </source>
</evidence>
<evidence type="ECO:0000313" key="4">
    <source>
        <dbReference type="EMBL" id="MCH7320597.1"/>
    </source>
</evidence>
<keyword evidence="2" id="KW-0732">Signal</keyword>
<name>A0ABS9U8F0_9BACL</name>
<protein>
    <submittedName>
        <fullName evidence="4">Stalk domain-containing protein</fullName>
    </submittedName>
</protein>
<comment type="caution">
    <text evidence="4">The sequence shown here is derived from an EMBL/GenBank/DDBJ whole genome shotgun (WGS) entry which is preliminary data.</text>
</comment>
<gene>
    <name evidence="4" type="ORF">LZ480_01750</name>
</gene>
<feature type="signal peptide" evidence="2">
    <location>
        <begin position="1"/>
        <end position="30"/>
    </location>
</feature>
<keyword evidence="5" id="KW-1185">Reference proteome</keyword>
<dbReference type="RefSeq" id="WP_241367611.1">
    <property type="nucleotide sequence ID" value="NZ_JAKZFC010000001.1"/>
</dbReference>
<feature type="coiled-coil region" evidence="1">
    <location>
        <begin position="134"/>
        <end position="168"/>
    </location>
</feature>
<dbReference type="EMBL" id="JAKZFC010000001">
    <property type="protein sequence ID" value="MCH7320597.1"/>
    <property type="molecule type" value="Genomic_DNA"/>
</dbReference>
<reference evidence="4 5" key="1">
    <citation type="submission" date="2022-03" db="EMBL/GenBank/DDBJ databases">
        <authorList>
            <person name="Jo J.-H."/>
            <person name="Im W.-T."/>
        </authorList>
    </citation>
    <scope>NUCLEOTIDE SEQUENCE [LARGE SCALE GENOMIC DNA]</scope>
    <source>
        <strain evidence="4 5">MA9</strain>
    </source>
</reference>
<dbReference type="InterPro" id="IPR012854">
    <property type="entry name" value="Cu_amine_oxidase-like_N"/>
</dbReference>
<evidence type="ECO:0000313" key="5">
    <source>
        <dbReference type="Proteomes" id="UP001316087"/>
    </source>
</evidence>
<feature type="domain" description="Copper amine oxidase-like N-terminal" evidence="3">
    <location>
        <begin position="46"/>
        <end position="93"/>
    </location>
</feature>
<evidence type="ECO:0000256" key="1">
    <source>
        <dbReference type="SAM" id="Coils"/>
    </source>
</evidence>
<dbReference type="Gene3D" id="1.20.5.340">
    <property type="match status" value="1"/>
</dbReference>